<evidence type="ECO:0000313" key="3">
    <source>
        <dbReference type="EMBL" id="OLF12558.1"/>
    </source>
</evidence>
<proteinExistence type="predicted"/>
<keyword evidence="2" id="KW-0472">Membrane</keyword>
<evidence type="ECO:0000256" key="1">
    <source>
        <dbReference type="SAM" id="MobiDB-lite"/>
    </source>
</evidence>
<reference evidence="3 4" key="1">
    <citation type="submission" date="2016-12" db="EMBL/GenBank/DDBJ databases">
        <title>The draft genome sequence of Actinophytocola sp. 11-183.</title>
        <authorList>
            <person name="Wang W."/>
            <person name="Yuan L."/>
        </authorList>
    </citation>
    <scope>NUCLEOTIDE SEQUENCE [LARGE SCALE GENOMIC DNA]</scope>
    <source>
        <strain evidence="3 4">11-183</strain>
    </source>
</reference>
<keyword evidence="4" id="KW-1185">Reference proteome</keyword>
<protein>
    <submittedName>
        <fullName evidence="3">Uncharacterized protein</fullName>
    </submittedName>
</protein>
<name>A0A1Q8CDV1_9PSEU</name>
<feature type="region of interest" description="Disordered" evidence="1">
    <location>
        <begin position="143"/>
        <end position="164"/>
    </location>
</feature>
<dbReference type="Proteomes" id="UP000185596">
    <property type="component" value="Unassembled WGS sequence"/>
</dbReference>
<organism evidence="3 4">
    <name type="scientific">Actinophytocola xanthii</name>
    <dbReference type="NCBI Taxonomy" id="1912961"/>
    <lineage>
        <taxon>Bacteria</taxon>
        <taxon>Bacillati</taxon>
        <taxon>Actinomycetota</taxon>
        <taxon>Actinomycetes</taxon>
        <taxon>Pseudonocardiales</taxon>
        <taxon>Pseudonocardiaceae</taxon>
    </lineage>
</organism>
<gene>
    <name evidence="3" type="ORF">BU204_29075</name>
</gene>
<dbReference type="EMBL" id="MSIE01000060">
    <property type="protein sequence ID" value="OLF12558.1"/>
    <property type="molecule type" value="Genomic_DNA"/>
</dbReference>
<dbReference type="AlphaFoldDB" id="A0A1Q8CDV1"/>
<evidence type="ECO:0000313" key="4">
    <source>
        <dbReference type="Proteomes" id="UP000185596"/>
    </source>
</evidence>
<sequence length="164" mass="18790">MSAEDWTPLAEEYIYLLDVQTDATRAPPAHDDQSLSTEPRLLWVHVVVIVVALFLRWLCKAIAGQRPSWVRRAKTAAALRTWRIRTDARLNQLADAVTRLNVDVDTAKRYVLVLQAFEEARSQQDATEVDNRILELEQGADLPTINAEPPKTASHWRPSLRRRR</sequence>
<evidence type="ECO:0000256" key="2">
    <source>
        <dbReference type="SAM" id="Phobius"/>
    </source>
</evidence>
<accession>A0A1Q8CDV1</accession>
<keyword evidence="2" id="KW-0812">Transmembrane</keyword>
<comment type="caution">
    <text evidence="3">The sequence shown here is derived from an EMBL/GenBank/DDBJ whole genome shotgun (WGS) entry which is preliminary data.</text>
</comment>
<keyword evidence="2" id="KW-1133">Transmembrane helix</keyword>
<feature type="transmembrane region" description="Helical" evidence="2">
    <location>
        <begin position="41"/>
        <end position="59"/>
    </location>
</feature>